<sequence>MNPTNKNPCVTATTPKEKADLYHKIMVCEAAVPGSDQKNIIDRLFENGAEGVVLIDREEHVRLHHRSARLRIQGGASAQQAGGLLSIREPATLTISGNITVLAGLGT</sequence>
<comment type="caution">
    <text evidence="1">The sequence shown here is derived from an EMBL/GenBank/DDBJ whole genome shotgun (WGS) entry which is preliminary data.</text>
</comment>
<reference evidence="1" key="2">
    <citation type="submission" date="2021-12" db="EMBL/GenBank/DDBJ databases">
        <title>Resequencing data analysis of finger millet.</title>
        <authorList>
            <person name="Hatakeyama M."/>
            <person name="Aluri S."/>
            <person name="Balachadran M.T."/>
            <person name="Sivarajan S.R."/>
            <person name="Poveda L."/>
            <person name="Shimizu-Inatsugi R."/>
            <person name="Schlapbach R."/>
            <person name="Sreeman S.M."/>
            <person name="Shimizu K.K."/>
        </authorList>
    </citation>
    <scope>NUCLEOTIDE SEQUENCE</scope>
</reference>
<organism evidence="1 2">
    <name type="scientific">Eleusine coracana subsp. coracana</name>
    <dbReference type="NCBI Taxonomy" id="191504"/>
    <lineage>
        <taxon>Eukaryota</taxon>
        <taxon>Viridiplantae</taxon>
        <taxon>Streptophyta</taxon>
        <taxon>Embryophyta</taxon>
        <taxon>Tracheophyta</taxon>
        <taxon>Spermatophyta</taxon>
        <taxon>Magnoliopsida</taxon>
        <taxon>Liliopsida</taxon>
        <taxon>Poales</taxon>
        <taxon>Poaceae</taxon>
        <taxon>PACMAD clade</taxon>
        <taxon>Chloridoideae</taxon>
        <taxon>Cynodonteae</taxon>
        <taxon>Eleusininae</taxon>
        <taxon>Eleusine</taxon>
    </lineage>
</organism>
<protein>
    <submittedName>
        <fullName evidence="1">Uncharacterized protein</fullName>
    </submittedName>
</protein>
<gene>
    <name evidence="1" type="primary">ga24118</name>
    <name evidence="1" type="ORF">PR202_ga24118</name>
</gene>
<evidence type="ECO:0000313" key="2">
    <source>
        <dbReference type="Proteomes" id="UP001054889"/>
    </source>
</evidence>
<dbReference type="AlphaFoldDB" id="A0AAV5D7K1"/>
<reference evidence="1" key="1">
    <citation type="journal article" date="2018" name="DNA Res.">
        <title>Multiple hybrid de novo genome assembly of finger millet, an orphan allotetraploid crop.</title>
        <authorList>
            <person name="Hatakeyama M."/>
            <person name="Aluri S."/>
            <person name="Balachadran M.T."/>
            <person name="Sivarajan S.R."/>
            <person name="Patrignani A."/>
            <person name="Gruter S."/>
            <person name="Poveda L."/>
            <person name="Shimizu-Inatsugi R."/>
            <person name="Baeten J."/>
            <person name="Francoijs K.J."/>
            <person name="Nataraja K.N."/>
            <person name="Reddy Y.A.N."/>
            <person name="Phadnis S."/>
            <person name="Ravikumar R.L."/>
            <person name="Schlapbach R."/>
            <person name="Sreeman S.M."/>
            <person name="Shimizu K.K."/>
        </authorList>
    </citation>
    <scope>NUCLEOTIDE SEQUENCE</scope>
</reference>
<dbReference type="EMBL" id="BQKI01000012">
    <property type="protein sequence ID" value="GJN06391.1"/>
    <property type="molecule type" value="Genomic_DNA"/>
</dbReference>
<keyword evidence="2" id="KW-1185">Reference proteome</keyword>
<accession>A0AAV5D7K1</accession>
<evidence type="ECO:0000313" key="1">
    <source>
        <dbReference type="EMBL" id="GJN06391.1"/>
    </source>
</evidence>
<proteinExistence type="predicted"/>
<name>A0AAV5D7K1_ELECO</name>
<dbReference type="Proteomes" id="UP001054889">
    <property type="component" value="Unassembled WGS sequence"/>
</dbReference>